<reference evidence="2 3" key="1">
    <citation type="journal article" date="2011" name="Stand. Genomic Sci.">
        <title>Complete genome sequence of Haliscomenobacter hydrossis type strain (O).</title>
        <authorList>
            <consortium name="US DOE Joint Genome Institute (JGI-PGF)"/>
            <person name="Daligault H."/>
            <person name="Lapidus A."/>
            <person name="Zeytun A."/>
            <person name="Nolan M."/>
            <person name="Lucas S."/>
            <person name="Del Rio T.G."/>
            <person name="Tice H."/>
            <person name="Cheng J.F."/>
            <person name="Tapia R."/>
            <person name="Han C."/>
            <person name="Goodwin L."/>
            <person name="Pitluck S."/>
            <person name="Liolios K."/>
            <person name="Pagani I."/>
            <person name="Ivanova N."/>
            <person name="Huntemann M."/>
            <person name="Mavromatis K."/>
            <person name="Mikhailova N."/>
            <person name="Pati A."/>
            <person name="Chen A."/>
            <person name="Palaniappan K."/>
            <person name="Land M."/>
            <person name="Hauser L."/>
            <person name="Brambilla E.M."/>
            <person name="Rohde M."/>
            <person name="Verbarg S."/>
            <person name="Goker M."/>
            <person name="Bristow J."/>
            <person name="Eisen J.A."/>
            <person name="Markowitz V."/>
            <person name="Hugenholtz P."/>
            <person name="Kyrpides N.C."/>
            <person name="Klenk H.P."/>
            <person name="Woyke T."/>
        </authorList>
    </citation>
    <scope>NUCLEOTIDE SEQUENCE [LARGE SCALE GENOMIC DNA]</scope>
    <source>
        <strain evidence="3">ATCC 27775 / DSM 1100 / LMG 10767 / O</strain>
    </source>
</reference>
<keyword evidence="3" id="KW-1185">Reference proteome</keyword>
<keyword evidence="1" id="KW-0472">Membrane</keyword>
<reference key="2">
    <citation type="submission" date="2011-04" db="EMBL/GenBank/DDBJ databases">
        <title>Complete sequence of chromosome of Haliscomenobacter hydrossis DSM 1100.</title>
        <authorList>
            <consortium name="US DOE Joint Genome Institute (JGI-PGF)"/>
            <person name="Lucas S."/>
            <person name="Han J."/>
            <person name="Lapidus A."/>
            <person name="Bruce D."/>
            <person name="Goodwin L."/>
            <person name="Pitluck S."/>
            <person name="Peters L."/>
            <person name="Kyrpides N."/>
            <person name="Mavromatis K."/>
            <person name="Ivanova N."/>
            <person name="Ovchinnikova G."/>
            <person name="Pagani I."/>
            <person name="Daligault H."/>
            <person name="Detter J.C."/>
            <person name="Han C."/>
            <person name="Land M."/>
            <person name="Hauser L."/>
            <person name="Markowitz V."/>
            <person name="Cheng J.-F."/>
            <person name="Hugenholtz P."/>
            <person name="Woyke T."/>
            <person name="Wu D."/>
            <person name="Verbarg S."/>
            <person name="Frueling A."/>
            <person name="Brambilla E."/>
            <person name="Klenk H.-P."/>
            <person name="Eisen J.A."/>
        </authorList>
    </citation>
    <scope>NUCLEOTIDE SEQUENCE</scope>
    <source>
        <strain>DSM 1100</strain>
    </source>
</reference>
<feature type="transmembrane region" description="Helical" evidence="1">
    <location>
        <begin position="6"/>
        <end position="25"/>
    </location>
</feature>
<dbReference type="Proteomes" id="UP000008461">
    <property type="component" value="Chromosome"/>
</dbReference>
<dbReference type="Pfam" id="PF12732">
    <property type="entry name" value="YtxH"/>
    <property type="match status" value="1"/>
</dbReference>
<evidence type="ECO:0000313" key="3">
    <source>
        <dbReference type="Proteomes" id="UP000008461"/>
    </source>
</evidence>
<keyword evidence="1" id="KW-0812">Transmembrane</keyword>
<name>F4KUS8_HALH1</name>
<dbReference type="InterPro" id="IPR024623">
    <property type="entry name" value="YtxH"/>
</dbReference>
<dbReference type="AlphaFoldDB" id="F4KUS8"/>
<organism evidence="2 3">
    <name type="scientific">Haliscomenobacter hydrossis (strain ATCC 27775 / DSM 1100 / LMG 10767 / O)</name>
    <dbReference type="NCBI Taxonomy" id="760192"/>
    <lineage>
        <taxon>Bacteria</taxon>
        <taxon>Pseudomonadati</taxon>
        <taxon>Bacteroidota</taxon>
        <taxon>Saprospiria</taxon>
        <taxon>Saprospirales</taxon>
        <taxon>Haliscomenobacteraceae</taxon>
        <taxon>Haliscomenobacter</taxon>
    </lineage>
</organism>
<gene>
    <name evidence="2" type="ordered locus">Halhy_5658</name>
</gene>
<evidence type="ECO:0008006" key="4">
    <source>
        <dbReference type="Google" id="ProtNLM"/>
    </source>
</evidence>
<proteinExistence type="predicted"/>
<evidence type="ECO:0000313" key="2">
    <source>
        <dbReference type="EMBL" id="AEE53481.1"/>
    </source>
</evidence>
<keyword evidence="1" id="KW-1133">Transmembrane helix</keyword>
<accession>F4KUS8</accession>
<dbReference type="KEGG" id="hhy:Halhy_5658"/>
<dbReference type="RefSeq" id="WP_013768010.1">
    <property type="nucleotide sequence ID" value="NC_015510.1"/>
</dbReference>
<dbReference type="OrthoDB" id="676025at2"/>
<dbReference type="HOGENOM" id="CLU_105320_4_2_10"/>
<dbReference type="STRING" id="760192.Halhy_5658"/>
<dbReference type="EMBL" id="CP002691">
    <property type="protein sequence ID" value="AEE53481.1"/>
    <property type="molecule type" value="Genomic_DNA"/>
</dbReference>
<dbReference type="eggNOG" id="COG4980">
    <property type="taxonomic scope" value="Bacteria"/>
</dbReference>
<dbReference type="Gene3D" id="1.20.120.20">
    <property type="entry name" value="Apolipoprotein"/>
    <property type="match status" value="1"/>
</dbReference>
<evidence type="ECO:0000256" key="1">
    <source>
        <dbReference type="SAM" id="Phobius"/>
    </source>
</evidence>
<protein>
    <recommendedName>
        <fullName evidence="4">Gas vesicle protein</fullName>
    </recommendedName>
</protein>
<sequence>MGIGKVLTGILAGVAVGTTIGILYAPDKGTATRKKISQKSNKYVEDLSQKFNDFVDSINKKIETVSDEVSRMAHNGKAKVEEVEKELTSTANSFKTR</sequence>